<dbReference type="InterPro" id="IPR000322">
    <property type="entry name" value="Glyco_hydro_31_TIM"/>
</dbReference>
<dbReference type="EMBL" id="KV407468">
    <property type="protein sequence ID" value="KZF18963.1"/>
    <property type="molecule type" value="Genomic_DNA"/>
</dbReference>
<dbReference type="Pfam" id="PF01055">
    <property type="entry name" value="Glyco_hydro_31_2nd"/>
    <property type="match status" value="1"/>
</dbReference>
<organism evidence="7 8">
    <name type="scientific">Xylona heveae (strain CBS 132557 / TC161)</name>
    <dbReference type="NCBI Taxonomy" id="1328760"/>
    <lineage>
        <taxon>Eukaryota</taxon>
        <taxon>Fungi</taxon>
        <taxon>Dikarya</taxon>
        <taxon>Ascomycota</taxon>
        <taxon>Pezizomycotina</taxon>
        <taxon>Xylonomycetes</taxon>
        <taxon>Xylonales</taxon>
        <taxon>Xylonaceae</taxon>
        <taxon>Xylona</taxon>
    </lineage>
</organism>
<dbReference type="InterPro" id="IPR013780">
    <property type="entry name" value="Glyco_hydro_b"/>
</dbReference>
<dbReference type="GO" id="GO:0004558">
    <property type="term" value="F:alpha-1,4-glucosidase activity"/>
    <property type="evidence" value="ECO:0007669"/>
    <property type="project" value="UniProtKB-EC"/>
</dbReference>
<dbReference type="STRING" id="1328760.A0A164ZDJ0"/>
<dbReference type="Proteomes" id="UP000076632">
    <property type="component" value="Unassembled WGS sequence"/>
</dbReference>
<dbReference type="OrthoDB" id="1334205at2759"/>
<dbReference type="Pfam" id="PF21365">
    <property type="entry name" value="Glyco_hydro_31_3rd"/>
    <property type="match status" value="1"/>
</dbReference>
<accession>A0A164ZDJ0</accession>
<name>A0A164ZDJ0_XYLHT</name>
<dbReference type="InterPro" id="IPR017853">
    <property type="entry name" value="GH"/>
</dbReference>
<evidence type="ECO:0000259" key="6">
    <source>
        <dbReference type="Pfam" id="PF21365"/>
    </source>
</evidence>
<comment type="catalytic activity">
    <reaction evidence="1">
        <text>Hydrolysis of terminal, non-reducing (1-&gt;4)-linked alpha-D-glucose residues with release of alpha-D-glucose.</text>
        <dbReference type="EC" id="3.2.1.20"/>
    </reaction>
</comment>
<dbReference type="InParanoid" id="A0A164ZDJ0"/>
<dbReference type="PANTHER" id="PTHR22762:SF89">
    <property type="entry name" value="ALPHA-XYLOSIDASE"/>
    <property type="match status" value="1"/>
</dbReference>
<dbReference type="Gene3D" id="3.20.20.80">
    <property type="entry name" value="Glycosidases"/>
    <property type="match status" value="1"/>
</dbReference>
<feature type="domain" description="Glycoside hydrolase family 31 TIM barrel" evidence="5">
    <location>
        <begin position="209"/>
        <end position="515"/>
    </location>
</feature>
<sequence length="814" mass="91610">MGDSLSDSLRRFHSRPVANPAAVVGGQGETKYRFTLLTSGLLRYEYAEDGIFEDRASTFAINRDLPVPDYEVIDTESTLEIATDHFHLRYDKLPFSPGGLRVQVKGGVTSYHSEWRYGGTIPNCPPGMYELGGTARTLDEANGRIPLGPGVIAANGFSALDDSHTMLFTDDGWVAGRRPGARIDGYLFAYGFDYKAAVKALYTISGKQPLLPRWSLGNWWSRYYKYTADEYLELMDRFRAEGIPMSVAVLDMDWHWVDDERVRKSGLSGWTGYSWQRELFPDPQAFLAELHKRDLKVTPNDHPADGVAKYEDVFEKVCKALGRDPRQTKHVPFEATDPKFLNAYFNVVLRALEDDGIDFWWVDWQQGEFSAVPGVDPLWVLNHYHFLANARGGKRPLTFSRFAGPGSHRYPVGFSGDTHVTWDSLDFQPEFTATSSNIGFGWWSHDIGGHLKGYKDFELTTRWVQLGVFSPILRLHSCDNPFVTKEPWSFNKEAQIVMTDALRLRHQLIPYLYSMNVRAARADEPLVQPVYWYFPRRKEAYRHKNTFFFGSELLVAPFTSPRDNVTRRARTAVWLPPGRHVDVFSGVVYDGDREILVYRPLDGYAVFAKEGSIIPFDAAKEPANGGKLPDSVELKIVVGADASFDLIEDDDQGVHLEEASPVSTPINFTQQTGTLTVGPSSSTSTIPSTRHWLLSFLSLESSSDIKVEVDGVEKKARVSKSATTTSIYLESVPSTSKITIQIGNAPQLVKTDAAYHTYPVIHEAQMPFTPKLRVWDVVQSKTPITHRLSQLQAMDLDRNLLGAISEYLLADSRV</sequence>
<evidence type="ECO:0000259" key="5">
    <source>
        <dbReference type="Pfam" id="PF01055"/>
    </source>
</evidence>
<dbReference type="RefSeq" id="XP_018184518.1">
    <property type="nucleotide sequence ID" value="XM_018330088.1"/>
</dbReference>
<dbReference type="GO" id="GO:0006491">
    <property type="term" value="P:N-glycan processing"/>
    <property type="evidence" value="ECO:0007669"/>
    <property type="project" value="TreeGrafter"/>
</dbReference>
<dbReference type="CDD" id="cd06595">
    <property type="entry name" value="GH31_u1"/>
    <property type="match status" value="1"/>
</dbReference>
<dbReference type="GeneID" id="28895225"/>
<evidence type="ECO:0000256" key="4">
    <source>
        <dbReference type="RuleBase" id="RU361185"/>
    </source>
</evidence>
<evidence type="ECO:0000256" key="2">
    <source>
        <dbReference type="ARBA" id="ARBA00007806"/>
    </source>
</evidence>
<evidence type="ECO:0000313" key="8">
    <source>
        <dbReference type="Proteomes" id="UP000076632"/>
    </source>
</evidence>
<feature type="domain" description="Glycosyl hydrolase family 31 C-terminal" evidence="6">
    <location>
        <begin position="524"/>
        <end position="614"/>
    </location>
</feature>
<dbReference type="SUPFAM" id="SSF51011">
    <property type="entry name" value="Glycosyl hydrolase domain"/>
    <property type="match status" value="1"/>
</dbReference>
<dbReference type="GO" id="GO:0005975">
    <property type="term" value="P:carbohydrate metabolic process"/>
    <property type="evidence" value="ECO:0007669"/>
    <property type="project" value="InterPro"/>
</dbReference>
<gene>
    <name evidence="7" type="ORF">L228DRAFT_215588</name>
</gene>
<dbReference type="SUPFAM" id="SSF51445">
    <property type="entry name" value="(Trans)glycosidases"/>
    <property type="match status" value="1"/>
</dbReference>
<dbReference type="PANTHER" id="PTHR22762">
    <property type="entry name" value="ALPHA-GLUCOSIDASE"/>
    <property type="match status" value="1"/>
</dbReference>
<evidence type="ECO:0000256" key="1">
    <source>
        <dbReference type="ARBA" id="ARBA00001657"/>
    </source>
</evidence>
<keyword evidence="4" id="KW-0326">Glycosidase</keyword>
<proteinExistence type="inferred from homology"/>
<reference evidence="7 8" key="1">
    <citation type="journal article" date="2016" name="Fungal Biol.">
        <title>The genome of Xylona heveae provides a window into fungal endophytism.</title>
        <authorList>
            <person name="Gazis R."/>
            <person name="Kuo A."/>
            <person name="Riley R."/>
            <person name="LaButti K."/>
            <person name="Lipzen A."/>
            <person name="Lin J."/>
            <person name="Amirebrahimi M."/>
            <person name="Hesse C.N."/>
            <person name="Spatafora J.W."/>
            <person name="Henrissat B."/>
            <person name="Hainaut M."/>
            <person name="Grigoriev I.V."/>
            <person name="Hibbett D.S."/>
        </authorList>
    </citation>
    <scope>NUCLEOTIDE SEQUENCE [LARGE SCALE GENOMIC DNA]</scope>
    <source>
        <strain evidence="7 8">TC161</strain>
    </source>
</reference>
<dbReference type="Gene3D" id="2.60.40.1180">
    <property type="entry name" value="Golgi alpha-mannosidase II"/>
    <property type="match status" value="2"/>
</dbReference>
<evidence type="ECO:0000256" key="3">
    <source>
        <dbReference type="ARBA" id="ARBA00012741"/>
    </source>
</evidence>
<keyword evidence="8" id="KW-1185">Reference proteome</keyword>
<keyword evidence="4 7" id="KW-0378">Hydrolase</keyword>
<comment type="similarity">
    <text evidence="2 4">Belongs to the glycosyl hydrolase 31 family.</text>
</comment>
<protein>
    <recommendedName>
        <fullName evidence="3">alpha-glucosidase</fullName>
        <ecNumber evidence="3">3.2.1.20</ecNumber>
    </recommendedName>
</protein>
<dbReference type="InterPro" id="IPR048395">
    <property type="entry name" value="Glyco_hydro_31_C"/>
</dbReference>
<dbReference type="AlphaFoldDB" id="A0A164ZDJ0"/>
<dbReference type="EC" id="3.2.1.20" evidence="3"/>
<evidence type="ECO:0000313" key="7">
    <source>
        <dbReference type="EMBL" id="KZF18963.1"/>
    </source>
</evidence>